<name>A0A6L6GBT0_9GAMM</name>
<dbReference type="Proteomes" id="UP000473854">
    <property type="component" value="Unassembled WGS sequence"/>
</dbReference>
<feature type="chain" id="PRO_5026898190" evidence="1">
    <location>
        <begin position="19"/>
        <end position="108"/>
    </location>
</feature>
<feature type="signal peptide" evidence="1">
    <location>
        <begin position="1"/>
        <end position="18"/>
    </location>
</feature>
<protein>
    <submittedName>
        <fullName evidence="2">Uncharacterized protein</fullName>
    </submittedName>
</protein>
<dbReference type="AlphaFoldDB" id="A0A6L6GBT0"/>
<organism evidence="2 3">
    <name type="scientific">Acinetobacter faecalis</name>
    <dbReference type="NCBI Taxonomy" id="2665161"/>
    <lineage>
        <taxon>Bacteria</taxon>
        <taxon>Pseudomonadati</taxon>
        <taxon>Pseudomonadota</taxon>
        <taxon>Gammaproteobacteria</taxon>
        <taxon>Moraxellales</taxon>
        <taxon>Moraxellaceae</taxon>
        <taxon>Acinetobacter</taxon>
    </lineage>
</organism>
<gene>
    <name evidence="2" type="ORF">GIX10_00340</name>
</gene>
<comment type="caution">
    <text evidence="2">The sequence shown here is derived from an EMBL/GenBank/DDBJ whole genome shotgun (WGS) entry which is preliminary data.</text>
</comment>
<proteinExistence type="predicted"/>
<evidence type="ECO:0000256" key="1">
    <source>
        <dbReference type="SAM" id="SignalP"/>
    </source>
</evidence>
<keyword evidence="1" id="KW-0732">Signal</keyword>
<dbReference type="EMBL" id="WLYL01000001">
    <property type="protein sequence ID" value="MTD09905.1"/>
    <property type="molecule type" value="Genomic_DNA"/>
</dbReference>
<accession>A0A6L6GBT0</accession>
<evidence type="ECO:0000313" key="3">
    <source>
        <dbReference type="Proteomes" id="UP000473854"/>
    </source>
</evidence>
<sequence length="108" mass="11917">MRKILLAFSLVCSAGINAESEVPIGNYVKMCPLVYELAKTVMESRQMGMPIAEAIKPIAGVDDEDVQQLNKDLVIAAYKTPISDSNENKQQIIENFANQLALECLETK</sequence>
<dbReference type="RefSeq" id="WP_010116821.1">
    <property type="nucleotide sequence ID" value="NZ_WLYL01000001.1"/>
</dbReference>
<evidence type="ECO:0000313" key="2">
    <source>
        <dbReference type="EMBL" id="MTD09905.1"/>
    </source>
</evidence>
<reference evidence="2 3" key="1">
    <citation type="submission" date="2019-11" db="EMBL/GenBank/DDBJ databases">
        <authorList>
            <person name="An D."/>
        </authorList>
    </citation>
    <scope>NUCLEOTIDE SEQUENCE [LARGE SCALE GENOMIC DNA]</scope>
    <source>
        <strain evidence="2 3">YIM 103518</strain>
    </source>
</reference>